<comment type="caution">
    <text evidence="1">The sequence shown here is derived from an EMBL/GenBank/DDBJ whole genome shotgun (WGS) entry which is preliminary data.</text>
</comment>
<evidence type="ECO:0000313" key="2">
    <source>
        <dbReference type="Proteomes" id="UP001341840"/>
    </source>
</evidence>
<sequence>MSGTNTNIGNSDLIGLTASSGATAPIGPNTSTTSAQSSAAVSISVGNPIVADTNAKYEQLAKRFDTALGGSEDLANDTYAPHGDAIEETFEVGHSSEHEDIPVPERLRLLRRGENAENVLHNVSSNSRLARRQVRKRAQSNWYRCRIG</sequence>
<organism evidence="1 2">
    <name type="scientific">Stylosanthes scabra</name>
    <dbReference type="NCBI Taxonomy" id="79078"/>
    <lineage>
        <taxon>Eukaryota</taxon>
        <taxon>Viridiplantae</taxon>
        <taxon>Streptophyta</taxon>
        <taxon>Embryophyta</taxon>
        <taxon>Tracheophyta</taxon>
        <taxon>Spermatophyta</taxon>
        <taxon>Magnoliopsida</taxon>
        <taxon>eudicotyledons</taxon>
        <taxon>Gunneridae</taxon>
        <taxon>Pentapetalae</taxon>
        <taxon>rosids</taxon>
        <taxon>fabids</taxon>
        <taxon>Fabales</taxon>
        <taxon>Fabaceae</taxon>
        <taxon>Papilionoideae</taxon>
        <taxon>50 kb inversion clade</taxon>
        <taxon>dalbergioids sensu lato</taxon>
        <taxon>Dalbergieae</taxon>
        <taxon>Pterocarpus clade</taxon>
        <taxon>Stylosanthes</taxon>
    </lineage>
</organism>
<evidence type="ECO:0000313" key="1">
    <source>
        <dbReference type="EMBL" id="MED6163992.1"/>
    </source>
</evidence>
<protein>
    <submittedName>
        <fullName evidence="1">Uncharacterized protein</fullName>
    </submittedName>
</protein>
<gene>
    <name evidence="1" type="ORF">PIB30_085263</name>
</gene>
<keyword evidence="2" id="KW-1185">Reference proteome</keyword>
<accession>A0ABU6UTL3</accession>
<reference evidence="1 2" key="1">
    <citation type="journal article" date="2023" name="Plants (Basel)">
        <title>Bridging the Gap: Combining Genomics and Transcriptomics Approaches to Understand Stylosanthes scabra, an Orphan Legume from the Brazilian Caatinga.</title>
        <authorList>
            <person name="Ferreira-Neto J.R.C."/>
            <person name="da Silva M.D."/>
            <person name="Binneck E."/>
            <person name="de Melo N.F."/>
            <person name="da Silva R.H."/>
            <person name="de Melo A.L.T.M."/>
            <person name="Pandolfi V."/>
            <person name="Bustamante F.O."/>
            <person name="Brasileiro-Vidal A.C."/>
            <person name="Benko-Iseppon A.M."/>
        </authorList>
    </citation>
    <scope>NUCLEOTIDE SEQUENCE [LARGE SCALE GENOMIC DNA]</scope>
    <source>
        <tissue evidence="1">Leaves</tissue>
    </source>
</reference>
<dbReference type="Proteomes" id="UP001341840">
    <property type="component" value="Unassembled WGS sequence"/>
</dbReference>
<name>A0ABU6UTL3_9FABA</name>
<proteinExistence type="predicted"/>
<dbReference type="EMBL" id="JASCZI010122244">
    <property type="protein sequence ID" value="MED6163992.1"/>
    <property type="molecule type" value="Genomic_DNA"/>
</dbReference>